<dbReference type="EMBL" id="BMJC01000003">
    <property type="protein sequence ID" value="GGB03136.1"/>
    <property type="molecule type" value="Genomic_DNA"/>
</dbReference>
<accession>A0A8J2UDL3</accession>
<reference evidence="5" key="1">
    <citation type="journal article" date="2014" name="Int. J. Syst. Evol. Microbiol.">
        <title>Complete genome sequence of Corynebacterium casei LMG S-19264T (=DSM 44701T), isolated from a smear-ripened cheese.</title>
        <authorList>
            <consortium name="US DOE Joint Genome Institute (JGI-PGF)"/>
            <person name="Walter F."/>
            <person name="Albersmeier A."/>
            <person name="Kalinowski J."/>
            <person name="Ruckert C."/>
        </authorList>
    </citation>
    <scope>NUCLEOTIDE SEQUENCE</scope>
    <source>
        <strain evidence="5">CGMCC 1.15448</strain>
    </source>
</reference>
<keyword evidence="3" id="KW-0472">Membrane</keyword>
<keyword evidence="3" id="KW-0812">Transmembrane</keyword>
<evidence type="ECO:0000256" key="3">
    <source>
        <dbReference type="SAM" id="Phobius"/>
    </source>
</evidence>
<evidence type="ECO:0000313" key="5">
    <source>
        <dbReference type="EMBL" id="GGB03136.1"/>
    </source>
</evidence>
<gene>
    <name evidence="5" type="ORF">GCM10011511_28020</name>
</gene>
<dbReference type="GO" id="GO:0008234">
    <property type="term" value="F:cysteine-type peptidase activity"/>
    <property type="evidence" value="ECO:0007669"/>
    <property type="project" value="InterPro"/>
</dbReference>
<dbReference type="CDD" id="cd02619">
    <property type="entry name" value="Peptidase_C1"/>
    <property type="match status" value="1"/>
</dbReference>
<feature type="transmembrane region" description="Helical" evidence="3">
    <location>
        <begin position="38"/>
        <end position="68"/>
    </location>
</feature>
<reference evidence="5" key="2">
    <citation type="submission" date="2020-09" db="EMBL/GenBank/DDBJ databases">
        <authorList>
            <person name="Sun Q."/>
            <person name="Zhou Y."/>
        </authorList>
    </citation>
    <scope>NUCLEOTIDE SEQUENCE</scope>
    <source>
        <strain evidence="5">CGMCC 1.15448</strain>
    </source>
</reference>
<sequence>MPPIRMVDDPNDPQENSGDDSGGGGGGFDPGGGGDGGIIGVLLLLLGLFRGRGLILLLLIIVGGYFFFGRGCHIGGLGGGGGSSSSNLQQLSTGGYLDPKQFEKANIYESLDSTKDPLPEAANLQKYAPSVGNQGHQGSCVAWSSAYAARTIAEAARTGSDPNSLRFSPSFLYNQIGLQNCDGSYIERAMEFMTRSGSVPYNEFPYNDQDCSKQPDQQLLEEARQYKMRGFNRLTPGDRNNVLDLHAIKENISQGAPVVIGMQVGGSYMQDMMGKDLWQPTAEDRSMLGFGGHAQCVVAYDDRKYGGAFLIMNSWGPEWGNNGFAWVRYPDFRHFVREAYGIEPMARTGAAAQEPFSCEIGLVQVHYEGNKTIPGDYIPLQVKKDNVFETVSPVKMGTRFKMEVKNTTECYVYVFGKETDGTSYTLFPYPDHNNPQKTKFSPFCGITGYRLFPKGKSMMPDSIGTKDQMAVVVSKQPLDWYAINNELSRNPGQDYGSRLNAALSDRLIRNVDFKSSAKGNMQFTISGDNPNSIVATVVEITKH</sequence>
<keyword evidence="6" id="KW-1185">Reference proteome</keyword>
<dbReference type="InterPro" id="IPR013128">
    <property type="entry name" value="Peptidase_C1A"/>
</dbReference>
<dbReference type="SUPFAM" id="SSF54001">
    <property type="entry name" value="Cysteine proteinases"/>
    <property type="match status" value="1"/>
</dbReference>
<dbReference type="Gene3D" id="3.90.70.10">
    <property type="entry name" value="Cysteine proteinases"/>
    <property type="match status" value="1"/>
</dbReference>
<feature type="domain" description="Peptidase C1A papain C-terminal" evidence="4">
    <location>
        <begin position="118"/>
        <end position="350"/>
    </location>
</feature>
<feature type="region of interest" description="Disordered" evidence="2">
    <location>
        <begin position="1"/>
        <end position="30"/>
    </location>
</feature>
<comment type="similarity">
    <text evidence="1">Belongs to the peptidase C1 family.</text>
</comment>
<evidence type="ECO:0000259" key="4">
    <source>
        <dbReference type="SMART" id="SM00645"/>
    </source>
</evidence>
<dbReference type="RefSeq" id="WP_188932663.1">
    <property type="nucleotide sequence ID" value="NZ_BMJC01000003.1"/>
</dbReference>
<name>A0A8J2UDL3_9BACT</name>
<dbReference type="AlphaFoldDB" id="A0A8J2UDL3"/>
<dbReference type="InterPro" id="IPR038765">
    <property type="entry name" value="Papain-like_cys_pep_sf"/>
</dbReference>
<dbReference type="GO" id="GO:0006508">
    <property type="term" value="P:proteolysis"/>
    <property type="evidence" value="ECO:0007669"/>
    <property type="project" value="InterPro"/>
</dbReference>
<dbReference type="Proteomes" id="UP000607559">
    <property type="component" value="Unassembled WGS sequence"/>
</dbReference>
<dbReference type="InterPro" id="IPR000668">
    <property type="entry name" value="Peptidase_C1A_C"/>
</dbReference>
<keyword evidence="3" id="KW-1133">Transmembrane helix</keyword>
<organism evidence="5 6">
    <name type="scientific">Puia dinghuensis</name>
    <dbReference type="NCBI Taxonomy" id="1792502"/>
    <lineage>
        <taxon>Bacteria</taxon>
        <taxon>Pseudomonadati</taxon>
        <taxon>Bacteroidota</taxon>
        <taxon>Chitinophagia</taxon>
        <taxon>Chitinophagales</taxon>
        <taxon>Chitinophagaceae</taxon>
        <taxon>Puia</taxon>
    </lineage>
</organism>
<dbReference type="PANTHER" id="PTHR12411">
    <property type="entry name" value="CYSTEINE PROTEASE FAMILY C1-RELATED"/>
    <property type="match status" value="1"/>
</dbReference>
<feature type="compositionally biased region" description="Gly residues" evidence="2">
    <location>
        <begin position="20"/>
        <end position="30"/>
    </location>
</feature>
<protein>
    <recommendedName>
        <fullName evidence="4">Peptidase C1A papain C-terminal domain-containing protein</fullName>
    </recommendedName>
</protein>
<evidence type="ECO:0000256" key="1">
    <source>
        <dbReference type="ARBA" id="ARBA00008455"/>
    </source>
</evidence>
<comment type="caution">
    <text evidence="5">The sequence shown here is derived from an EMBL/GenBank/DDBJ whole genome shotgun (WGS) entry which is preliminary data.</text>
</comment>
<dbReference type="SMART" id="SM00645">
    <property type="entry name" value="Pept_C1"/>
    <property type="match status" value="1"/>
</dbReference>
<dbReference type="Pfam" id="PF00112">
    <property type="entry name" value="Peptidase_C1"/>
    <property type="match status" value="1"/>
</dbReference>
<proteinExistence type="inferred from homology"/>
<evidence type="ECO:0000313" key="6">
    <source>
        <dbReference type="Proteomes" id="UP000607559"/>
    </source>
</evidence>
<evidence type="ECO:0000256" key="2">
    <source>
        <dbReference type="SAM" id="MobiDB-lite"/>
    </source>
</evidence>